<name>A0A6H2H5C5_9BURK</name>
<dbReference type="RefSeq" id="WP_168921000.1">
    <property type="nucleotide sequence ID" value="NZ_CP051461.1"/>
</dbReference>
<accession>A0A6H2H5C5</accession>
<feature type="compositionally biased region" description="Polar residues" evidence="1">
    <location>
        <begin position="25"/>
        <end position="39"/>
    </location>
</feature>
<dbReference type="KEGG" id="pvac:HC248_00345"/>
<evidence type="ECO:0000313" key="2">
    <source>
        <dbReference type="EMBL" id="QJC55082.1"/>
    </source>
</evidence>
<evidence type="ECO:0000256" key="1">
    <source>
        <dbReference type="SAM" id="MobiDB-lite"/>
    </source>
</evidence>
<organism evidence="2 3">
    <name type="scientific">Polaromonas vacuolata</name>
    <dbReference type="NCBI Taxonomy" id="37448"/>
    <lineage>
        <taxon>Bacteria</taxon>
        <taxon>Pseudomonadati</taxon>
        <taxon>Pseudomonadota</taxon>
        <taxon>Betaproteobacteria</taxon>
        <taxon>Burkholderiales</taxon>
        <taxon>Comamonadaceae</taxon>
        <taxon>Polaromonas</taxon>
    </lineage>
</organism>
<evidence type="ECO:0000313" key="3">
    <source>
        <dbReference type="Proteomes" id="UP000502041"/>
    </source>
</evidence>
<sequence length="249" mass="28012">MPPSIHNYPTRVSTSKPADSEDHTSPLNPSNGKFNNRSVSPEPGFALTHQDTKSIPFLPPLSVRSVKQESTQQSRVAQSKNYTGFITRQELEAKINRQQNDEASDFPGIRTVSSAYKTVLSGLENYHRSVKPICPCTKEDALLHLSLMKKQLDILSQSIFIYNNGWPHGNKISMRNLQSLVENEDAKLNTLATQLRNGDKLPQEMTITEALALTQQHVMVKDFQRTSTASENNFLETEKTMQKMQPNAE</sequence>
<proteinExistence type="predicted"/>
<dbReference type="Proteomes" id="UP000502041">
    <property type="component" value="Chromosome"/>
</dbReference>
<protein>
    <submittedName>
        <fullName evidence="2">Uncharacterized protein</fullName>
    </submittedName>
</protein>
<feature type="region of interest" description="Disordered" evidence="1">
    <location>
        <begin position="1"/>
        <end position="50"/>
    </location>
</feature>
<gene>
    <name evidence="2" type="ORF">HC248_00345</name>
</gene>
<dbReference type="AlphaFoldDB" id="A0A6H2H5C5"/>
<keyword evidence="3" id="KW-1185">Reference proteome</keyword>
<reference evidence="2 3" key="1">
    <citation type="submission" date="2020-04" db="EMBL/GenBank/DDBJ databases">
        <title>Complete genome of a Psychrophilic, Marine, Gas Vacuolate Bacterium Polaromonas vacuolata KCTC 22033T.</title>
        <authorList>
            <person name="Hwang K."/>
            <person name="Kim K.M."/>
        </authorList>
    </citation>
    <scope>NUCLEOTIDE SEQUENCE [LARGE SCALE GENOMIC DNA]</scope>
    <source>
        <strain evidence="2 3">KCTC 22033</strain>
    </source>
</reference>
<dbReference type="EMBL" id="CP051461">
    <property type="protein sequence ID" value="QJC55082.1"/>
    <property type="molecule type" value="Genomic_DNA"/>
</dbReference>